<sequence>MFGDNVKFRSQPKIDSEVLDLLKMGDAVEIIETTDSTERYNGLESPFYKVNYKGVNGYILGGLFSLSRQTIHGTNYFFNFSKENEALFLNIRSIYLGSIREEKIPLSNSDISIEAYGSRGLHNLDGILYVNYHPNYDGDQSGGIYLFVFEGTLSKYELSQFQDEDASYYMEKFIFPDEEGGFPEKIIFKKEQAYTYITGTQWLREYVETWLLSWDLGSLTPNFREKFPYH</sequence>
<feature type="domain" description="SH3b" evidence="1">
    <location>
        <begin position="4"/>
        <end position="62"/>
    </location>
</feature>
<keyword evidence="3" id="KW-1185">Reference proteome</keyword>
<dbReference type="Gene3D" id="2.30.30.40">
    <property type="entry name" value="SH3 Domains"/>
    <property type="match status" value="1"/>
</dbReference>
<reference evidence="2 3" key="1">
    <citation type="submission" date="2020-01" db="EMBL/GenBank/DDBJ databases">
        <title>Draft Genome Analysis of Muricauda sp. HICW Isolated from coastal seawater of PR China.</title>
        <authorList>
            <person name="Chen M.-X."/>
        </authorList>
    </citation>
    <scope>NUCLEOTIDE SEQUENCE [LARGE SCALE GENOMIC DNA]</scope>
    <source>
        <strain evidence="2 3">HICW</strain>
    </source>
</reference>
<dbReference type="InterPro" id="IPR003646">
    <property type="entry name" value="SH3-like_bac-type"/>
</dbReference>
<gene>
    <name evidence="2" type="ORF">GUA46_04725</name>
</gene>
<dbReference type="Pfam" id="PF08239">
    <property type="entry name" value="SH3_3"/>
    <property type="match status" value="1"/>
</dbReference>
<protein>
    <submittedName>
        <fullName evidence="2">SH3 domain-containing protein</fullName>
    </submittedName>
</protein>
<dbReference type="EMBL" id="WYET01000001">
    <property type="protein sequence ID" value="NVN17636.1"/>
    <property type="molecule type" value="Genomic_DNA"/>
</dbReference>
<dbReference type="Proteomes" id="UP000558089">
    <property type="component" value="Unassembled WGS sequence"/>
</dbReference>
<organism evidence="2 3">
    <name type="scientific">Flagellimonas chongwuensis</name>
    <dbReference type="NCBI Taxonomy" id="2697365"/>
    <lineage>
        <taxon>Bacteria</taxon>
        <taxon>Pseudomonadati</taxon>
        <taxon>Bacteroidota</taxon>
        <taxon>Flavobacteriia</taxon>
        <taxon>Flavobacteriales</taxon>
        <taxon>Flavobacteriaceae</taxon>
        <taxon>Flagellimonas</taxon>
    </lineage>
</organism>
<evidence type="ECO:0000313" key="2">
    <source>
        <dbReference type="EMBL" id="NVN17636.1"/>
    </source>
</evidence>
<comment type="caution">
    <text evidence="2">The sequence shown here is derived from an EMBL/GenBank/DDBJ whole genome shotgun (WGS) entry which is preliminary data.</text>
</comment>
<accession>A0A850NED2</accession>
<dbReference type="AlphaFoldDB" id="A0A850NED2"/>
<evidence type="ECO:0000259" key="1">
    <source>
        <dbReference type="Pfam" id="PF08239"/>
    </source>
</evidence>
<proteinExistence type="predicted"/>
<name>A0A850NED2_9FLAO</name>
<evidence type="ECO:0000313" key="3">
    <source>
        <dbReference type="Proteomes" id="UP000558089"/>
    </source>
</evidence>